<dbReference type="PANTHER" id="PTHR43680">
    <property type="entry name" value="NITRATE REDUCTASE MOLYBDENUM COFACTOR ASSEMBLY CHAPERONE"/>
    <property type="match status" value="1"/>
</dbReference>
<keyword evidence="4" id="KW-1185">Reference proteome</keyword>
<dbReference type="PANTHER" id="PTHR43680:SF2">
    <property type="entry name" value="NITRATE REDUCTASE MOLYBDENUM COFACTOR ASSEMBLY CHAPERONE NARJ"/>
    <property type="match status" value="1"/>
</dbReference>
<dbReference type="Proteomes" id="UP001501867">
    <property type="component" value="Unassembled WGS sequence"/>
</dbReference>
<reference evidence="3 4" key="1">
    <citation type="journal article" date="2019" name="Int. J. Syst. Evol. Microbiol.">
        <title>The Global Catalogue of Microorganisms (GCM) 10K type strain sequencing project: providing services to taxonomists for standard genome sequencing and annotation.</title>
        <authorList>
            <consortium name="The Broad Institute Genomics Platform"/>
            <consortium name="The Broad Institute Genome Sequencing Center for Infectious Disease"/>
            <person name="Wu L."/>
            <person name="Ma J."/>
        </authorList>
    </citation>
    <scope>NUCLEOTIDE SEQUENCE [LARGE SCALE GENOMIC DNA]</scope>
    <source>
        <strain evidence="3 4">JCM 4505</strain>
    </source>
</reference>
<proteinExistence type="predicted"/>
<gene>
    <name evidence="3" type="ORF">GCM10010302_53290</name>
</gene>
<dbReference type="SUPFAM" id="SSF89155">
    <property type="entry name" value="TorD-like"/>
    <property type="match status" value="1"/>
</dbReference>
<feature type="region of interest" description="Disordered" evidence="2">
    <location>
        <begin position="173"/>
        <end position="226"/>
    </location>
</feature>
<dbReference type="InterPro" id="IPR003765">
    <property type="entry name" value="NO3_reductase_chaperone_NarJ"/>
</dbReference>
<dbReference type="EMBL" id="BAAABV010000023">
    <property type="protein sequence ID" value="GAA0307891.1"/>
    <property type="molecule type" value="Genomic_DNA"/>
</dbReference>
<organism evidence="3 4">
    <name type="scientific">Streptomyces polychromogenes</name>
    <dbReference type="NCBI Taxonomy" id="67342"/>
    <lineage>
        <taxon>Bacteria</taxon>
        <taxon>Bacillati</taxon>
        <taxon>Actinomycetota</taxon>
        <taxon>Actinomycetes</taxon>
        <taxon>Kitasatosporales</taxon>
        <taxon>Streptomycetaceae</taxon>
        <taxon>Streptomyces</taxon>
    </lineage>
</organism>
<evidence type="ECO:0000313" key="3">
    <source>
        <dbReference type="EMBL" id="GAA0307891.1"/>
    </source>
</evidence>
<keyword evidence="1" id="KW-0534">Nitrate assimilation</keyword>
<sequence length="226" mass="24788">MTPEALVRLVAGCVLQYPGDRFHDELPRLRGALAGAPAEPAALLGAFLDHTETLGPVELCAEYTSTFDTRNRRCLYLTWWADGDTRRRGLSLVRLKRIYRDFGLEFTGEELPDFLPVALEFAALREEAGTELLQEHRAGLELLRLALTEYGSPYARVLEAVCTTLPGASPRTKAEAKALARGGPPQELVGFGSPLEPFDPLEPRGPGVDVPVDLPWPATLPERQTA</sequence>
<evidence type="ECO:0000313" key="4">
    <source>
        <dbReference type="Proteomes" id="UP001501867"/>
    </source>
</evidence>
<dbReference type="InterPro" id="IPR020945">
    <property type="entry name" value="DMSO/NO3_reduct_chaperone"/>
</dbReference>
<dbReference type="Gene3D" id="1.10.3480.10">
    <property type="entry name" value="TorD-like"/>
    <property type="match status" value="1"/>
</dbReference>
<evidence type="ECO:0008006" key="5">
    <source>
        <dbReference type="Google" id="ProtNLM"/>
    </source>
</evidence>
<protein>
    <recommendedName>
        <fullName evidence="5">Nitrate reductase molybdenum cofactor assembly chaperone</fullName>
    </recommendedName>
</protein>
<dbReference type="InterPro" id="IPR036411">
    <property type="entry name" value="TorD-like_sf"/>
</dbReference>
<dbReference type="NCBIfam" id="TIGR00684">
    <property type="entry name" value="narJ"/>
    <property type="match status" value="1"/>
</dbReference>
<dbReference type="Pfam" id="PF02613">
    <property type="entry name" value="Nitrate_red_del"/>
    <property type="match status" value="1"/>
</dbReference>
<evidence type="ECO:0000256" key="2">
    <source>
        <dbReference type="SAM" id="MobiDB-lite"/>
    </source>
</evidence>
<accession>A0ABN0VJT9</accession>
<evidence type="ECO:0000256" key="1">
    <source>
        <dbReference type="ARBA" id="ARBA00023063"/>
    </source>
</evidence>
<comment type="caution">
    <text evidence="3">The sequence shown here is derived from an EMBL/GenBank/DDBJ whole genome shotgun (WGS) entry which is preliminary data.</text>
</comment>
<dbReference type="RefSeq" id="WP_344164693.1">
    <property type="nucleotide sequence ID" value="NZ_BAAABV010000023.1"/>
</dbReference>
<name>A0ABN0VJT9_9ACTN</name>